<proteinExistence type="predicted"/>
<sequence length="238" mass="25362">MQLVNRGHRSSSTVSADGHQLPATAPPDIALMRWSSRGFTAIPVEPDEPASSDSSSTVDSLVPTARNGSTPASVPTSAPTIGVRKIEYLTLDTATGQCGSGTVPTDGNLWQRMTPQLAHQNKGQRRTKQHRHGNVTSSSASASIQPSIASSTSCLRDCLLCRCCRSGQYALSFGDDQTSNFDQLARALIGSVTSAVFWVTIRLTTVSFSLFHHAILAGLRRSEHGRAEGSQRSGGRQL</sequence>
<keyword evidence="3" id="KW-1185">Reference proteome</keyword>
<evidence type="ECO:0000313" key="2">
    <source>
        <dbReference type="EnsemblMetazoa" id="ACUA006015-PA"/>
    </source>
</evidence>
<protein>
    <submittedName>
        <fullName evidence="2">Uncharacterized protein</fullName>
    </submittedName>
</protein>
<feature type="region of interest" description="Disordered" evidence="1">
    <location>
        <begin position="42"/>
        <end position="78"/>
    </location>
</feature>
<dbReference type="EMBL" id="AXCM01002516">
    <property type="status" value="NOT_ANNOTATED_CDS"/>
    <property type="molecule type" value="Genomic_DNA"/>
</dbReference>
<name>A0A182LZW6_9DIPT</name>
<reference evidence="2" key="2">
    <citation type="submission" date="2020-05" db="UniProtKB">
        <authorList>
            <consortium name="EnsemblMetazoa"/>
        </authorList>
    </citation>
    <scope>IDENTIFICATION</scope>
    <source>
        <strain evidence="2">A-37</strain>
    </source>
</reference>
<organism evidence="2 3">
    <name type="scientific">Anopheles culicifacies</name>
    <dbReference type="NCBI Taxonomy" id="139723"/>
    <lineage>
        <taxon>Eukaryota</taxon>
        <taxon>Metazoa</taxon>
        <taxon>Ecdysozoa</taxon>
        <taxon>Arthropoda</taxon>
        <taxon>Hexapoda</taxon>
        <taxon>Insecta</taxon>
        <taxon>Pterygota</taxon>
        <taxon>Neoptera</taxon>
        <taxon>Endopterygota</taxon>
        <taxon>Diptera</taxon>
        <taxon>Nematocera</taxon>
        <taxon>Culicoidea</taxon>
        <taxon>Culicidae</taxon>
        <taxon>Anophelinae</taxon>
        <taxon>Anopheles</taxon>
        <taxon>culicifacies species complex</taxon>
    </lineage>
</organism>
<accession>A0A182LZW6</accession>
<evidence type="ECO:0000256" key="1">
    <source>
        <dbReference type="SAM" id="MobiDB-lite"/>
    </source>
</evidence>
<dbReference type="VEuPathDB" id="VectorBase:ACUA006015"/>
<feature type="compositionally biased region" description="Low complexity" evidence="1">
    <location>
        <begin position="51"/>
        <end position="64"/>
    </location>
</feature>
<feature type="region of interest" description="Disordered" evidence="1">
    <location>
        <begin position="1"/>
        <end position="25"/>
    </location>
</feature>
<evidence type="ECO:0000313" key="3">
    <source>
        <dbReference type="Proteomes" id="UP000075883"/>
    </source>
</evidence>
<feature type="region of interest" description="Disordered" evidence="1">
    <location>
        <begin position="117"/>
        <end position="142"/>
    </location>
</feature>
<reference evidence="3" key="1">
    <citation type="submission" date="2013-09" db="EMBL/GenBank/DDBJ databases">
        <title>The Genome Sequence of Anopheles culicifacies species A.</title>
        <authorList>
            <consortium name="The Broad Institute Genomics Platform"/>
            <person name="Neafsey D.E."/>
            <person name="Besansky N."/>
            <person name="Howell P."/>
            <person name="Walton C."/>
            <person name="Young S.K."/>
            <person name="Zeng Q."/>
            <person name="Gargeya S."/>
            <person name="Fitzgerald M."/>
            <person name="Haas B."/>
            <person name="Abouelleil A."/>
            <person name="Allen A.W."/>
            <person name="Alvarado L."/>
            <person name="Arachchi H.M."/>
            <person name="Berlin A.M."/>
            <person name="Chapman S.B."/>
            <person name="Gainer-Dewar J."/>
            <person name="Goldberg J."/>
            <person name="Griggs A."/>
            <person name="Gujja S."/>
            <person name="Hansen M."/>
            <person name="Howarth C."/>
            <person name="Imamovic A."/>
            <person name="Ireland A."/>
            <person name="Larimer J."/>
            <person name="McCowan C."/>
            <person name="Murphy C."/>
            <person name="Pearson M."/>
            <person name="Poon T.W."/>
            <person name="Priest M."/>
            <person name="Roberts A."/>
            <person name="Saif S."/>
            <person name="Shea T."/>
            <person name="Sisk P."/>
            <person name="Sykes S."/>
            <person name="Wortman J."/>
            <person name="Nusbaum C."/>
            <person name="Birren B."/>
        </authorList>
    </citation>
    <scope>NUCLEOTIDE SEQUENCE [LARGE SCALE GENOMIC DNA]</scope>
    <source>
        <strain evidence="3">A-37</strain>
    </source>
</reference>
<dbReference type="AlphaFoldDB" id="A0A182LZW6"/>
<feature type="compositionally biased region" description="Basic residues" evidence="1">
    <location>
        <begin position="122"/>
        <end position="133"/>
    </location>
</feature>
<feature type="compositionally biased region" description="Polar residues" evidence="1">
    <location>
        <begin position="66"/>
        <end position="78"/>
    </location>
</feature>
<dbReference type="EnsemblMetazoa" id="ACUA006015-RA">
    <property type="protein sequence ID" value="ACUA006015-PA"/>
    <property type="gene ID" value="ACUA006015"/>
</dbReference>
<dbReference type="Proteomes" id="UP000075883">
    <property type="component" value="Unassembled WGS sequence"/>
</dbReference>